<organism evidence="3 4">
    <name type="scientific">Fictibacillus iocasae</name>
    <dbReference type="NCBI Taxonomy" id="2715437"/>
    <lineage>
        <taxon>Bacteria</taxon>
        <taxon>Bacillati</taxon>
        <taxon>Bacillota</taxon>
        <taxon>Bacilli</taxon>
        <taxon>Bacillales</taxon>
        <taxon>Fictibacillaceae</taxon>
        <taxon>Fictibacillus</taxon>
    </lineage>
</organism>
<feature type="chain" id="PRO_5047383070" evidence="2">
    <location>
        <begin position="24"/>
        <end position="152"/>
    </location>
</feature>
<protein>
    <submittedName>
        <fullName evidence="3">Uncharacterized protein</fullName>
    </submittedName>
</protein>
<keyword evidence="2" id="KW-0732">Signal</keyword>
<feature type="signal peptide" evidence="2">
    <location>
        <begin position="1"/>
        <end position="23"/>
    </location>
</feature>
<accession>A0ABW2NSM0</accession>
<gene>
    <name evidence="3" type="ORF">ACFQPF_08200</name>
</gene>
<evidence type="ECO:0000313" key="3">
    <source>
        <dbReference type="EMBL" id="MFC7371656.1"/>
    </source>
</evidence>
<keyword evidence="1" id="KW-0175">Coiled coil</keyword>
<feature type="coiled-coil region" evidence="1">
    <location>
        <begin position="48"/>
        <end position="105"/>
    </location>
</feature>
<dbReference type="EMBL" id="JBHTCP010000013">
    <property type="protein sequence ID" value="MFC7371656.1"/>
    <property type="molecule type" value="Genomic_DNA"/>
</dbReference>
<sequence length="152" mass="17464">MKKCIALVVGAVVLCSQPGLSMAEGKAGLQQPWFQEELHTANKIRFERQEIKQDILQKKDELLQLRAHRTAAKQAAALTEERKQLKELRTDLMDLQKKSAQTRKEFKVALREQDHAAAKQKMASWLQVQQEINVKMKEKVKLMDAMIVKLKS</sequence>
<evidence type="ECO:0000256" key="2">
    <source>
        <dbReference type="SAM" id="SignalP"/>
    </source>
</evidence>
<name>A0ABW2NSM0_9BACL</name>
<reference evidence="4" key="1">
    <citation type="journal article" date="2019" name="Int. J. Syst. Evol. Microbiol.">
        <title>The Global Catalogue of Microorganisms (GCM) 10K type strain sequencing project: providing services to taxonomists for standard genome sequencing and annotation.</title>
        <authorList>
            <consortium name="The Broad Institute Genomics Platform"/>
            <consortium name="The Broad Institute Genome Sequencing Center for Infectious Disease"/>
            <person name="Wu L."/>
            <person name="Ma J."/>
        </authorList>
    </citation>
    <scope>NUCLEOTIDE SEQUENCE [LARGE SCALE GENOMIC DNA]</scope>
    <source>
        <strain evidence="4">NBRC 106396</strain>
    </source>
</reference>
<keyword evidence="4" id="KW-1185">Reference proteome</keyword>
<evidence type="ECO:0000313" key="4">
    <source>
        <dbReference type="Proteomes" id="UP001596549"/>
    </source>
</evidence>
<comment type="caution">
    <text evidence="3">The sequence shown here is derived from an EMBL/GenBank/DDBJ whole genome shotgun (WGS) entry which is preliminary data.</text>
</comment>
<proteinExistence type="predicted"/>
<evidence type="ECO:0000256" key="1">
    <source>
        <dbReference type="SAM" id="Coils"/>
    </source>
</evidence>
<dbReference type="Proteomes" id="UP001596549">
    <property type="component" value="Unassembled WGS sequence"/>
</dbReference>
<dbReference type="RefSeq" id="WP_379748425.1">
    <property type="nucleotide sequence ID" value="NZ_JBHTCP010000013.1"/>
</dbReference>